<dbReference type="InterPro" id="IPR036165">
    <property type="entry name" value="YefM-like_sf"/>
</dbReference>
<comment type="function">
    <text evidence="2">Antitoxin component of a type II toxin-antitoxin (TA) system.</text>
</comment>
<gene>
    <name evidence="3" type="ORF">ACWI_20770</name>
    <name evidence="4" type="ORF">FXB42_05515</name>
</gene>
<dbReference type="InterPro" id="IPR006442">
    <property type="entry name" value="Antitoxin_Phd/YefM"/>
</dbReference>
<reference evidence="4 6" key="2">
    <citation type="submission" date="2019-08" db="EMBL/GenBank/DDBJ databases">
        <title>Isolation and enrichment of carboxydotrophic bacteria from anaerobic sludge for the production of bio-based chemicals from syngas.</title>
        <authorList>
            <person name="Antares A.L."/>
            <person name="Moreira J."/>
            <person name="Diender M."/>
            <person name="Parshina S.N."/>
            <person name="Stams A.J.M."/>
            <person name="Alves M."/>
            <person name="Alves J.I."/>
            <person name="Sousa D.Z."/>
        </authorList>
    </citation>
    <scope>NUCLEOTIDE SEQUENCE [LARGE SCALE GENOMIC DNA]</scope>
    <source>
        <strain evidence="4 6">JM</strain>
    </source>
</reference>
<dbReference type="EMBL" id="VSLA01000007">
    <property type="protein sequence ID" value="TYC87117.1"/>
    <property type="molecule type" value="Genomic_DNA"/>
</dbReference>
<dbReference type="RefSeq" id="WP_070371377.1">
    <property type="nucleotide sequence ID" value="NZ_CP097897.1"/>
</dbReference>
<organism evidence="3 5">
    <name type="scientific">Acetobacterium wieringae</name>
    <dbReference type="NCBI Taxonomy" id="52694"/>
    <lineage>
        <taxon>Bacteria</taxon>
        <taxon>Bacillati</taxon>
        <taxon>Bacillota</taxon>
        <taxon>Clostridia</taxon>
        <taxon>Eubacteriales</taxon>
        <taxon>Eubacteriaceae</taxon>
        <taxon>Acetobacterium</taxon>
    </lineage>
</organism>
<evidence type="ECO:0000313" key="5">
    <source>
        <dbReference type="Proteomes" id="UP000176244"/>
    </source>
</evidence>
<dbReference type="Proteomes" id="UP000322619">
    <property type="component" value="Unassembled WGS sequence"/>
</dbReference>
<accession>A0A1F2PHU2</accession>
<dbReference type="EMBL" id="LKEU01000031">
    <property type="protein sequence ID" value="OFV70296.1"/>
    <property type="molecule type" value="Genomic_DNA"/>
</dbReference>
<dbReference type="AlphaFoldDB" id="A0A1F2PHU2"/>
<comment type="similarity">
    <text evidence="1 2">Belongs to the phD/YefM antitoxin family.</text>
</comment>
<protein>
    <recommendedName>
        <fullName evidence="2">Antitoxin</fullName>
    </recommendedName>
</protein>
<dbReference type="OrthoDB" id="9795585at2"/>
<proteinExistence type="inferred from homology"/>
<evidence type="ECO:0000256" key="1">
    <source>
        <dbReference type="ARBA" id="ARBA00009981"/>
    </source>
</evidence>
<dbReference type="Gene3D" id="3.40.1620.10">
    <property type="entry name" value="YefM-like domain"/>
    <property type="match status" value="1"/>
</dbReference>
<comment type="caution">
    <text evidence="3">The sequence shown here is derived from an EMBL/GenBank/DDBJ whole genome shotgun (WGS) entry which is preliminary data.</text>
</comment>
<reference evidence="3 5" key="1">
    <citation type="submission" date="2015-09" db="EMBL/GenBank/DDBJ databases">
        <title>Genome sequence of Acetobacterium wieringae DSM 1911.</title>
        <authorList>
            <person name="Poehlein A."/>
            <person name="Bengelsdorf F.R."/>
            <person name="Schiel-Bengelsdorf B."/>
            <person name="Duerre P."/>
            <person name="Daniel R."/>
        </authorList>
    </citation>
    <scope>NUCLEOTIDE SEQUENCE [LARGE SCALE GENOMIC DNA]</scope>
    <source>
        <strain evidence="3 5">DSM 1911</strain>
    </source>
</reference>
<dbReference type="Pfam" id="PF02604">
    <property type="entry name" value="PhdYeFM_antitox"/>
    <property type="match status" value="1"/>
</dbReference>
<dbReference type="SUPFAM" id="SSF143120">
    <property type="entry name" value="YefM-like"/>
    <property type="match status" value="1"/>
</dbReference>
<evidence type="ECO:0000313" key="4">
    <source>
        <dbReference type="EMBL" id="TYC87117.1"/>
    </source>
</evidence>
<evidence type="ECO:0000313" key="3">
    <source>
        <dbReference type="EMBL" id="OFV70296.1"/>
    </source>
</evidence>
<evidence type="ECO:0000313" key="6">
    <source>
        <dbReference type="Proteomes" id="UP000322619"/>
    </source>
</evidence>
<sequence length="90" mass="10352">MPYIKSSTDLRNCYNEISKFCHEHEEPVFITKNGQGDLAVMSIEAYEMLNGKLELYRALDESRTAIKAGKKRPLTDVMKDLRQEIADDNL</sequence>
<dbReference type="STRING" id="52694.ACWI_20770"/>
<evidence type="ECO:0000256" key="2">
    <source>
        <dbReference type="RuleBase" id="RU362080"/>
    </source>
</evidence>
<name>A0A1F2PHU2_9FIRM</name>
<dbReference type="Proteomes" id="UP000176244">
    <property type="component" value="Unassembled WGS sequence"/>
</dbReference>
<dbReference type="NCBIfam" id="TIGR01552">
    <property type="entry name" value="phd_fam"/>
    <property type="match status" value="1"/>
</dbReference>